<keyword evidence="3" id="KW-0639">Primosome</keyword>
<dbReference type="InterPro" id="IPR019475">
    <property type="entry name" value="DNA_primase_DnaB-bd"/>
</dbReference>
<proteinExistence type="inferred from homology"/>
<dbReference type="GO" id="GO:0008270">
    <property type="term" value="F:zinc ion binding"/>
    <property type="evidence" value="ECO:0007669"/>
    <property type="project" value="UniProtKB-KW"/>
</dbReference>
<dbReference type="GO" id="GO:0003677">
    <property type="term" value="F:DNA binding"/>
    <property type="evidence" value="ECO:0007669"/>
    <property type="project" value="UniProtKB-KW"/>
</dbReference>
<dbReference type="SMART" id="SM00400">
    <property type="entry name" value="ZnF_CHCC"/>
    <property type="match status" value="1"/>
</dbReference>
<dbReference type="SMART" id="SM00493">
    <property type="entry name" value="TOPRIM"/>
    <property type="match status" value="1"/>
</dbReference>
<dbReference type="EC" id="2.7.7.-" evidence="15"/>
<feature type="domain" description="Toprim" evidence="14">
    <location>
        <begin position="265"/>
        <end position="344"/>
    </location>
</feature>
<keyword evidence="12" id="KW-0804">Transcription</keyword>
<dbReference type="SUPFAM" id="SSF56731">
    <property type="entry name" value="DNA primase core"/>
    <property type="match status" value="1"/>
</dbReference>
<dbReference type="PANTHER" id="PTHR30313:SF2">
    <property type="entry name" value="DNA PRIMASE"/>
    <property type="match status" value="1"/>
</dbReference>
<dbReference type="GO" id="GO:1990077">
    <property type="term" value="C:primosome complex"/>
    <property type="evidence" value="ECO:0007669"/>
    <property type="project" value="UniProtKB-KW"/>
</dbReference>
<dbReference type="PANTHER" id="PTHR30313">
    <property type="entry name" value="DNA PRIMASE"/>
    <property type="match status" value="1"/>
</dbReference>
<protein>
    <submittedName>
        <fullName evidence="15">DNA primase</fullName>
        <ecNumber evidence="15">2.7.7.-</ecNumber>
    </submittedName>
</protein>
<keyword evidence="7" id="KW-0479">Metal-binding</keyword>
<dbReference type="InterPro" id="IPR002694">
    <property type="entry name" value="Znf_CHC2"/>
</dbReference>
<dbReference type="GO" id="GO:0000428">
    <property type="term" value="C:DNA-directed RNA polymerase complex"/>
    <property type="evidence" value="ECO:0007669"/>
    <property type="project" value="UniProtKB-KW"/>
</dbReference>
<evidence type="ECO:0000259" key="14">
    <source>
        <dbReference type="PROSITE" id="PS50880"/>
    </source>
</evidence>
<dbReference type="Pfam" id="PF08275">
    <property type="entry name" value="DNAG_N"/>
    <property type="match status" value="1"/>
</dbReference>
<evidence type="ECO:0000256" key="9">
    <source>
        <dbReference type="ARBA" id="ARBA00022833"/>
    </source>
</evidence>
<evidence type="ECO:0000256" key="13">
    <source>
        <dbReference type="SAM" id="MobiDB-lite"/>
    </source>
</evidence>
<keyword evidence="8" id="KW-0863">Zinc-finger</keyword>
<evidence type="ECO:0000256" key="4">
    <source>
        <dbReference type="ARBA" id="ARBA00022679"/>
    </source>
</evidence>
<dbReference type="PROSITE" id="PS50880">
    <property type="entry name" value="TOPRIM"/>
    <property type="match status" value="1"/>
</dbReference>
<evidence type="ECO:0000256" key="5">
    <source>
        <dbReference type="ARBA" id="ARBA00022695"/>
    </source>
</evidence>
<dbReference type="SUPFAM" id="SSF57783">
    <property type="entry name" value="Zinc beta-ribbon"/>
    <property type="match status" value="1"/>
</dbReference>
<evidence type="ECO:0000256" key="11">
    <source>
        <dbReference type="ARBA" id="ARBA00023125"/>
    </source>
</evidence>
<dbReference type="Pfam" id="PF13155">
    <property type="entry name" value="Toprim_2"/>
    <property type="match status" value="1"/>
</dbReference>
<dbReference type="InterPro" id="IPR013264">
    <property type="entry name" value="DNAG_N"/>
</dbReference>
<dbReference type="HAMAP" id="MF_00974">
    <property type="entry name" value="DNA_primase_DnaG"/>
    <property type="match status" value="1"/>
</dbReference>
<dbReference type="GO" id="GO:0006269">
    <property type="term" value="P:DNA replication, synthesis of primer"/>
    <property type="evidence" value="ECO:0007669"/>
    <property type="project" value="UniProtKB-KW"/>
</dbReference>
<dbReference type="InterPro" id="IPR036977">
    <property type="entry name" value="DNA_primase_Znf_CHC2"/>
</dbReference>
<dbReference type="Pfam" id="PF10410">
    <property type="entry name" value="DnaB_bind"/>
    <property type="match status" value="1"/>
</dbReference>
<dbReference type="PIRSF" id="PIRSF002811">
    <property type="entry name" value="DnaG"/>
    <property type="match status" value="1"/>
</dbReference>
<dbReference type="InterPro" id="IPR050219">
    <property type="entry name" value="DnaG_primase"/>
</dbReference>
<dbReference type="AlphaFoldDB" id="A0A3B0V6V5"/>
<keyword evidence="4 15" id="KW-0808">Transferase</keyword>
<feature type="compositionally biased region" description="Basic and acidic residues" evidence="13">
    <location>
        <begin position="433"/>
        <end position="452"/>
    </location>
</feature>
<keyword evidence="9" id="KW-0862">Zinc</keyword>
<dbReference type="InterPro" id="IPR037068">
    <property type="entry name" value="DNA_primase_core_N_sf"/>
</dbReference>
<dbReference type="Gene3D" id="3.40.1360.10">
    <property type="match status" value="1"/>
</dbReference>
<keyword evidence="11" id="KW-0238">DNA-binding</keyword>
<dbReference type="CDD" id="cd03364">
    <property type="entry name" value="TOPRIM_DnaG_primases"/>
    <property type="match status" value="1"/>
</dbReference>
<evidence type="ECO:0000256" key="7">
    <source>
        <dbReference type="ARBA" id="ARBA00022723"/>
    </source>
</evidence>
<accession>A0A3B0V6V5</accession>
<keyword evidence="2" id="KW-0240">DNA-directed RNA polymerase</keyword>
<dbReference type="EMBL" id="UOEY01000063">
    <property type="protein sequence ID" value="VAW38691.1"/>
    <property type="molecule type" value="Genomic_DNA"/>
</dbReference>
<keyword evidence="5 15" id="KW-0548">Nucleotidyltransferase</keyword>
<organism evidence="15">
    <name type="scientific">hydrothermal vent metagenome</name>
    <dbReference type="NCBI Taxonomy" id="652676"/>
    <lineage>
        <taxon>unclassified sequences</taxon>
        <taxon>metagenomes</taxon>
        <taxon>ecological metagenomes</taxon>
    </lineage>
</organism>
<dbReference type="Gene3D" id="3.90.580.10">
    <property type="entry name" value="Zinc finger, CHC2-type domain"/>
    <property type="match status" value="1"/>
</dbReference>
<keyword evidence="10" id="KW-0460">Magnesium</keyword>
<dbReference type="GO" id="GO:0003899">
    <property type="term" value="F:DNA-directed RNA polymerase activity"/>
    <property type="evidence" value="ECO:0007669"/>
    <property type="project" value="InterPro"/>
</dbReference>
<evidence type="ECO:0000313" key="15">
    <source>
        <dbReference type="EMBL" id="VAW38691.1"/>
    </source>
</evidence>
<evidence type="ECO:0000256" key="1">
    <source>
        <dbReference type="ARBA" id="ARBA00001947"/>
    </source>
</evidence>
<evidence type="ECO:0000256" key="6">
    <source>
        <dbReference type="ARBA" id="ARBA00022705"/>
    </source>
</evidence>
<dbReference type="InterPro" id="IPR030846">
    <property type="entry name" value="DnaG_bac"/>
</dbReference>
<dbReference type="Gene3D" id="3.90.980.10">
    <property type="entry name" value="DNA primase, catalytic core, N-terminal domain"/>
    <property type="match status" value="1"/>
</dbReference>
<dbReference type="Pfam" id="PF01807">
    <property type="entry name" value="Zn_ribbon_DnaG"/>
    <property type="match status" value="1"/>
</dbReference>
<dbReference type="NCBIfam" id="TIGR01391">
    <property type="entry name" value="dnaG"/>
    <property type="match status" value="1"/>
</dbReference>
<comment type="cofactor">
    <cofactor evidence="1">
        <name>Zn(2+)</name>
        <dbReference type="ChEBI" id="CHEBI:29105"/>
    </cofactor>
</comment>
<dbReference type="InterPro" id="IPR034151">
    <property type="entry name" value="TOPRIM_DnaG_bac"/>
</dbReference>
<dbReference type="InterPro" id="IPR006171">
    <property type="entry name" value="TOPRIM_dom"/>
</dbReference>
<dbReference type="InterPro" id="IPR006295">
    <property type="entry name" value="DNA_primase_DnaG"/>
</dbReference>
<sequence>MPATPLREEIKNRVREAADIVQVIGECVELKRSGVRFTGRCPFHAEKTPSFSVNPQGRFFHCFGCGESGDVFSFVMKYYRLSFPEALKELARRYHIDLPESRLSEADRQRIKERDMLYRVNEQAAVLYQRYLLESPKAEEARAYLERRGVPAAAVKDFRLGYAPDPEAAGWSFATSHLQGLRLPVTVVEKSGLAVKKERGGYYDRFRDRLLFPIQDLTGQVVAFGGRILGDGRPKYMNSPESPIFNKSRLLFGLYRHREAIRRRRQAIVVEGNFDLLLLAVHGIDNVVAPLGTALTRDHIRLLRGYCDEVVLLFDGDSAGLKAAMRSVPFFLAEQVDARVALLPEGHDPDSLIRDQGAAAIEKLVARSGPLAEFVFDTLARRYGLTLAGKNHIISELREIVQAGGDSAQRSLMVAHFSDKLGIAPAQFLAGVHEARPPERREEEEAGPRRPFPEGLSLKQRQLVDFMLLYPEFLEELLAAGGAEVVRETAGMEIIGCLQELAATGPVTPDRLLSALPGESERRYTAELLISSGGSGEEFEQEARRLCDELLAWLHTARRRQDGADLMRQINEAQEAGDQDVLMRLLERKMAMGKT</sequence>
<evidence type="ECO:0000256" key="3">
    <source>
        <dbReference type="ARBA" id="ARBA00022515"/>
    </source>
</evidence>
<dbReference type="FunFam" id="3.90.580.10:FF:000001">
    <property type="entry name" value="DNA primase"/>
    <property type="match status" value="1"/>
</dbReference>
<reference evidence="15" key="1">
    <citation type="submission" date="2018-06" db="EMBL/GenBank/DDBJ databases">
        <authorList>
            <person name="Zhirakovskaya E."/>
        </authorList>
    </citation>
    <scope>NUCLEOTIDE SEQUENCE</scope>
</reference>
<evidence type="ECO:0000256" key="12">
    <source>
        <dbReference type="ARBA" id="ARBA00023163"/>
    </source>
</evidence>
<evidence type="ECO:0000256" key="8">
    <source>
        <dbReference type="ARBA" id="ARBA00022771"/>
    </source>
</evidence>
<feature type="region of interest" description="Disordered" evidence="13">
    <location>
        <begin position="433"/>
        <end position="454"/>
    </location>
</feature>
<dbReference type="GO" id="GO:0005737">
    <property type="term" value="C:cytoplasm"/>
    <property type="evidence" value="ECO:0007669"/>
    <property type="project" value="TreeGrafter"/>
</dbReference>
<evidence type="ECO:0000256" key="10">
    <source>
        <dbReference type="ARBA" id="ARBA00022842"/>
    </source>
</evidence>
<evidence type="ECO:0000256" key="2">
    <source>
        <dbReference type="ARBA" id="ARBA00022478"/>
    </source>
</evidence>
<gene>
    <name evidence="15" type="ORF">MNBD_DELTA04-104</name>
</gene>
<keyword evidence="6" id="KW-0235">DNA replication</keyword>
<name>A0A3B0V6V5_9ZZZZ</name>